<dbReference type="PROSITE" id="PS50113">
    <property type="entry name" value="PAC"/>
    <property type="match status" value="1"/>
</dbReference>
<dbReference type="InterPro" id="IPR029787">
    <property type="entry name" value="Nucleotide_cyclase"/>
</dbReference>
<keyword evidence="9" id="KW-0808">Transferase</keyword>
<evidence type="ECO:0000259" key="5">
    <source>
        <dbReference type="PROSITE" id="PS50113"/>
    </source>
</evidence>
<accession>A0A517T4V1</accession>
<dbReference type="GO" id="GO:0005886">
    <property type="term" value="C:plasma membrane"/>
    <property type="evidence" value="ECO:0007669"/>
    <property type="project" value="TreeGrafter"/>
</dbReference>
<dbReference type="Gene3D" id="3.30.70.270">
    <property type="match status" value="1"/>
</dbReference>
<dbReference type="PANTHER" id="PTHR45138">
    <property type="entry name" value="REGULATORY COMPONENTS OF SENSORY TRANSDUCTION SYSTEM"/>
    <property type="match status" value="1"/>
</dbReference>
<evidence type="ECO:0000259" key="4">
    <source>
        <dbReference type="PROSITE" id="PS50112"/>
    </source>
</evidence>
<evidence type="ECO:0000259" key="7">
    <source>
        <dbReference type="PROSITE" id="PS51831"/>
    </source>
</evidence>
<reference evidence="9 10" key="1">
    <citation type="submission" date="2019-02" db="EMBL/GenBank/DDBJ databases">
        <title>Deep-cultivation of Planctomycetes and their phenomic and genomic characterization uncovers novel biology.</title>
        <authorList>
            <person name="Wiegand S."/>
            <person name="Jogler M."/>
            <person name="Boedeker C."/>
            <person name="Pinto D."/>
            <person name="Vollmers J."/>
            <person name="Rivas-Marin E."/>
            <person name="Kohn T."/>
            <person name="Peeters S.H."/>
            <person name="Heuer A."/>
            <person name="Rast P."/>
            <person name="Oberbeckmann S."/>
            <person name="Bunk B."/>
            <person name="Jeske O."/>
            <person name="Meyerdierks A."/>
            <person name="Storesund J.E."/>
            <person name="Kallscheuer N."/>
            <person name="Luecker S."/>
            <person name="Lage O.M."/>
            <person name="Pohl T."/>
            <person name="Merkel B.J."/>
            <person name="Hornburger P."/>
            <person name="Mueller R.-W."/>
            <person name="Bruemmer F."/>
            <person name="Labrenz M."/>
            <person name="Spormann A.M."/>
            <person name="Op den Camp H."/>
            <person name="Overmann J."/>
            <person name="Amann R."/>
            <person name="Jetten M.S.M."/>
            <person name="Mascher T."/>
            <person name="Medema M.H."/>
            <person name="Devos D.P."/>
            <person name="Kaster A.-K."/>
            <person name="Ovreas L."/>
            <person name="Rohde M."/>
            <person name="Galperin M.Y."/>
            <person name="Jogler C."/>
        </authorList>
    </citation>
    <scope>NUCLEOTIDE SEQUENCE [LARGE SCALE GENOMIC DNA]</scope>
    <source>
        <strain evidence="9 10">V22</strain>
    </source>
</reference>
<keyword evidence="10" id="KW-1185">Reference proteome</keyword>
<dbReference type="SMART" id="SM00091">
    <property type="entry name" value="PAS"/>
    <property type="match status" value="1"/>
</dbReference>
<dbReference type="SUPFAM" id="SSF55785">
    <property type="entry name" value="PYP-like sensor domain (PAS domain)"/>
    <property type="match status" value="1"/>
</dbReference>
<dbReference type="InterPro" id="IPR003607">
    <property type="entry name" value="HD/PDEase_dom"/>
</dbReference>
<dbReference type="GO" id="GO:0043709">
    <property type="term" value="P:cell adhesion involved in single-species biofilm formation"/>
    <property type="evidence" value="ECO:0007669"/>
    <property type="project" value="TreeGrafter"/>
</dbReference>
<keyword evidence="9" id="KW-0548">Nucleotidyltransferase</keyword>
<dbReference type="CDD" id="cd00077">
    <property type="entry name" value="HDc"/>
    <property type="match status" value="1"/>
</dbReference>
<feature type="domain" description="PAS" evidence="4">
    <location>
        <begin position="286"/>
        <end position="324"/>
    </location>
</feature>
<dbReference type="Proteomes" id="UP000319976">
    <property type="component" value="Chromosome"/>
</dbReference>
<dbReference type="InterPro" id="IPR006675">
    <property type="entry name" value="HDIG_dom"/>
</dbReference>
<evidence type="ECO:0000313" key="10">
    <source>
        <dbReference type="Proteomes" id="UP000319976"/>
    </source>
</evidence>
<dbReference type="SMART" id="SM00471">
    <property type="entry name" value="HDc"/>
    <property type="match status" value="1"/>
</dbReference>
<feature type="region of interest" description="Disordered" evidence="3">
    <location>
        <begin position="1"/>
        <end position="30"/>
    </location>
</feature>
<feature type="region of interest" description="Disordered" evidence="3">
    <location>
        <begin position="249"/>
        <end position="269"/>
    </location>
</feature>
<dbReference type="CDD" id="cd00130">
    <property type="entry name" value="PAS"/>
    <property type="match status" value="1"/>
</dbReference>
<dbReference type="GO" id="GO:0052621">
    <property type="term" value="F:diguanylate cyclase activity"/>
    <property type="evidence" value="ECO:0007669"/>
    <property type="project" value="UniProtKB-EC"/>
</dbReference>
<dbReference type="InterPro" id="IPR006674">
    <property type="entry name" value="HD_domain"/>
</dbReference>
<feature type="domain" description="PAC" evidence="5">
    <location>
        <begin position="359"/>
        <end position="411"/>
    </location>
</feature>
<dbReference type="Gene3D" id="1.10.3210.10">
    <property type="entry name" value="Hypothetical protein af1432"/>
    <property type="match status" value="1"/>
</dbReference>
<dbReference type="SUPFAM" id="SSF55073">
    <property type="entry name" value="Nucleotide cyclase"/>
    <property type="match status" value="1"/>
</dbReference>
<evidence type="ECO:0000256" key="2">
    <source>
        <dbReference type="ARBA" id="ARBA00034247"/>
    </source>
</evidence>
<dbReference type="AlphaFoldDB" id="A0A517T4V1"/>
<dbReference type="NCBIfam" id="TIGR00254">
    <property type="entry name" value="GGDEF"/>
    <property type="match status" value="1"/>
</dbReference>
<organism evidence="9 10">
    <name type="scientific">Calycomorphotria hydatis</name>
    <dbReference type="NCBI Taxonomy" id="2528027"/>
    <lineage>
        <taxon>Bacteria</taxon>
        <taxon>Pseudomonadati</taxon>
        <taxon>Planctomycetota</taxon>
        <taxon>Planctomycetia</taxon>
        <taxon>Planctomycetales</taxon>
        <taxon>Planctomycetaceae</taxon>
        <taxon>Calycomorphotria</taxon>
    </lineage>
</organism>
<dbReference type="SUPFAM" id="SSF109604">
    <property type="entry name" value="HD-domain/PDEase-like"/>
    <property type="match status" value="1"/>
</dbReference>
<dbReference type="OrthoDB" id="9759601at2"/>
<dbReference type="Pfam" id="PF00990">
    <property type="entry name" value="GGDEF"/>
    <property type="match status" value="1"/>
</dbReference>
<dbReference type="FunFam" id="3.30.70.270:FF:000001">
    <property type="entry name" value="Diguanylate cyclase domain protein"/>
    <property type="match status" value="1"/>
</dbReference>
<evidence type="ECO:0000259" key="8">
    <source>
        <dbReference type="PROSITE" id="PS51832"/>
    </source>
</evidence>
<dbReference type="NCBIfam" id="TIGR00277">
    <property type="entry name" value="HDIG"/>
    <property type="match status" value="1"/>
</dbReference>
<feature type="domain" description="GGDEF" evidence="6">
    <location>
        <begin position="448"/>
        <end position="579"/>
    </location>
</feature>
<evidence type="ECO:0000259" key="6">
    <source>
        <dbReference type="PROSITE" id="PS50887"/>
    </source>
</evidence>
<dbReference type="PROSITE" id="PS50887">
    <property type="entry name" value="GGDEF"/>
    <property type="match status" value="1"/>
</dbReference>
<evidence type="ECO:0000256" key="1">
    <source>
        <dbReference type="ARBA" id="ARBA00012528"/>
    </source>
</evidence>
<gene>
    <name evidence="9" type="primary">ydaM</name>
    <name evidence="9" type="ORF">V22_06210</name>
</gene>
<name>A0A517T4V1_9PLAN</name>
<dbReference type="InterPro" id="IPR000014">
    <property type="entry name" value="PAS"/>
</dbReference>
<evidence type="ECO:0000313" key="9">
    <source>
        <dbReference type="EMBL" id="QDT63400.1"/>
    </source>
</evidence>
<dbReference type="InterPro" id="IPR000700">
    <property type="entry name" value="PAS-assoc_C"/>
</dbReference>
<dbReference type="InterPro" id="IPR000160">
    <property type="entry name" value="GGDEF_dom"/>
</dbReference>
<dbReference type="Pfam" id="PF13487">
    <property type="entry name" value="HD_5"/>
    <property type="match status" value="1"/>
</dbReference>
<dbReference type="PANTHER" id="PTHR45138:SF9">
    <property type="entry name" value="DIGUANYLATE CYCLASE DGCM-RELATED"/>
    <property type="match status" value="1"/>
</dbReference>
<dbReference type="RefSeq" id="WP_145259691.1">
    <property type="nucleotide sequence ID" value="NZ_CP036316.1"/>
</dbReference>
<proteinExistence type="predicted"/>
<comment type="catalytic activity">
    <reaction evidence="2">
        <text>2 GTP = 3',3'-c-di-GMP + 2 diphosphate</text>
        <dbReference type="Rhea" id="RHEA:24898"/>
        <dbReference type="ChEBI" id="CHEBI:33019"/>
        <dbReference type="ChEBI" id="CHEBI:37565"/>
        <dbReference type="ChEBI" id="CHEBI:58805"/>
        <dbReference type="EC" id="2.7.7.65"/>
    </reaction>
</comment>
<sequence length="720" mass="79728">MSTVRSVDETMKAASVPEPTQAHAPSTRPTDSSRILLALVDLAKRSSVARDSIEDFDSHPLAGIIDPGVLRALLAALANRDQRTIRHARRVARLATGVAAALGWDERPLKTLEVASLLHDIGKIGVPDSILFKPGQLTADESELMALHHSIGTDILQACKVDPQVYEFIVQSNQYYSSTSDGCRRLGSEAHQGARILCVADAYDSLRTDQVYREAKPHAEVMKLLNEASGSQFDGSIVAAMERWIDQEGPGTFDPDLDGDSASRSNRVDPGSINTDQLQHIFSHLHILESLYDGFYILDADLKFVLWNLGAERLFGRSQQEVLGLPMSSKFLEYADRLGNELPEAEYPLQQVLAHGRPISAGLRYKKSDGNWRDVEIQSIPLYDNDGQLQGVAEIYRDLSRTSFRPNEYRELKMAASRDPLTKVANRGELETQLALKLTEAAQEDPPSPFSVIFMDIDFFKKVNDNYGHQTGDEVLISAARLLQQECYSGELVARYGGEEFVVLCPETDLDGTVRRAERLRLAIAGATLCNQPEPKVTASFGISTMERGDSVESLCRRADKALYRAKETGRNRVCTLTNADIENERKPNDSKKVKVDPFLVEGAFNAHLGADMIVYKLGGFLNGESAKLGEINQTGAVIQLGKATMFGGWGRQSQKQPVEVVLRFDRPTKKPMHETSPETVVRFQIRPVGRIRDSKVFQGRAKQVIKSLRAYFAAADPVE</sequence>
<dbReference type="InterPro" id="IPR043128">
    <property type="entry name" value="Rev_trsase/Diguanyl_cyclase"/>
</dbReference>
<dbReference type="InterPro" id="IPR035965">
    <property type="entry name" value="PAS-like_dom_sf"/>
</dbReference>
<protein>
    <recommendedName>
        <fullName evidence="1">diguanylate cyclase</fullName>
        <ecNumber evidence="1">2.7.7.65</ecNumber>
    </recommendedName>
</protein>
<dbReference type="InterPro" id="IPR037522">
    <property type="entry name" value="HD_GYP_dom"/>
</dbReference>
<dbReference type="Pfam" id="PF08448">
    <property type="entry name" value="PAS_4"/>
    <property type="match status" value="1"/>
</dbReference>
<evidence type="ECO:0000256" key="3">
    <source>
        <dbReference type="SAM" id="MobiDB-lite"/>
    </source>
</evidence>
<dbReference type="Gene3D" id="3.30.450.20">
    <property type="entry name" value="PAS domain"/>
    <property type="match status" value="1"/>
</dbReference>
<dbReference type="KEGG" id="chya:V22_06210"/>
<dbReference type="EC" id="2.7.7.65" evidence="1"/>
<feature type="compositionally biased region" description="Basic and acidic residues" evidence="3">
    <location>
        <begin position="1"/>
        <end position="11"/>
    </location>
</feature>
<dbReference type="SMART" id="SM00267">
    <property type="entry name" value="GGDEF"/>
    <property type="match status" value="1"/>
</dbReference>
<feature type="domain" description="HD" evidence="7">
    <location>
        <begin position="84"/>
        <end position="206"/>
    </location>
</feature>
<dbReference type="GO" id="GO:1902201">
    <property type="term" value="P:negative regulation of bacterial-type flagellum-dependent cell motility"/>
    <property type="evidence" value="ECO:0007669"/>
    <property type="project" value="TreeGrafter"/>
</dbReference>
<dbReference type="CDD" id="cd01949">
    <property type="entry name" value="GGDEF"/>
    <property type="match status" value="1"/>
</dbReference>
<dbReference type="PROSITE" id="PS51832">
    <property type="entry name" value="HD_GYP"/>
    <property type="match status" value="1"/>
</dbReference>
<feature type="domain" description="HD-GYP" evidence="8">
    <location>
        <begin position="62"/>
        <end position="257"/>
    </location>
</feature>
<dbReference type="EMBL" id="CP036316">
    <property type="protein sequence ID" value="QDT63400.1"/>
    <property type="molecule type" value="Genomic_DNA"/>
</dbReference>
<dbReference type="PROSITE" id="PS50112">
    <property type="entry name" value="PAS"/>
    <property type="match status" value="1"/>
</dbReference>
<dbReference type="InterPro" id="IPR013656">
    <property type="entry name" value="PAS_4"/>
</dbReference>
<dbReference type="NCBIfam" id="TIGR00229">
    <property type="entry name" value="sensory_box"/>
    <property type="match status" value="1"/>
</dbReference>
<dbReference type="PROSITE" id="PS51831">
    <property type="entry name" value="HD"/>
    <property type="match status" value="1"/>
</dbReference>
<dbReference type="InterPro" id="IPR050469">
    <property type="entry name" value="Diguanylate_Cyclase"/>
</dbReference>